<sequence>MLKGKIIIADSGEYTRKSIKDLLTKRGYKIYEATDGLGAIRMCRTIYPELVIIDTNLWGMDAFQVGRIIEEDNLSTVIYITNNVNSNFLEQIKKMKVFAYISNPIMKDNLYQMVEFALMNANKIKNLEKKVSKLQSKLEGRKIIDKAKGILMDKEKITEEEAYKSIRRESMDRCEKIEETANRIIDKYSKE</sequence>
<dbReference type="GO" id="GO:0000160">
    <property type="term" value="P:phosphorelay signal transduction system"/>
    <property type="evidence" value="ECO:0007669"/>
    <property type="project" value="InterPro"/>
</dbReference>
<dbReference type="PROSITE" id="PS50921">
    <property type="entry name" value="ANTAR"/>
    <property type="match status" value="1"/>
</dbReference>
<dbReference type="InterPro" id="IPR008327">
    <property type="entry name" value="Sig_transdc_resp-reg_antiterm"/>
</dbReference>
<dbReference type="PROSITE" id="PS50110">
    <property type="entry name" value="RESPONSE_REGULATORY"/>
    <property type="match status" value="1"/>
</dbReference>
<keyword evidence="1" id="KW-0597">Phosphoprotein</keyword>
<comment type="caution">
    <text evidence="4">The sequence shown here is derived from an EMBL/GenBank/DDBJ whole genome shotgun (WGS) entry which is preliminary data.</text>
</comment>
<feature type="domain" description="Response regulatory" evidence="2">
    <location>
        <begin position="5"/>
        <end position="118"/>
    </location>
</feature>
<dbReference type="InterPro" id="IPR036388">
    <property type="entry name" value="WH-like_DNA-bd_sf"/>
</dbReference>
<feature type="modified residue" description="4-aspartylphosphate" evidence="1">
    <location>
        <position position="54"/>
    </location>
</feature>
<evidence type="ECO:0000259" key="3">
    <source>
        <dbReference type="PROSITE" id="PS50921"/>
    </source>
</evidence>
<evidence type="ECO:0000313" key="5">
    <source>
        <dbReference type="Proteomes" id="UP000724672"/>
    </source>
</evidence>
<dbReference type="Pfam" id="PF03861">
    <property type="entry name" value="ANTAR"/>
    <property type="match status" value="1"/>
</dbReference>
<gene>
    <name evidence="4" type="ORF">GOQ27_04610</name>
</gene>
<dbReference type="PANTHER" id="PTHR43367:SF1">
    <property type="entry name" value="TWO-COMPONENT RESPONSE REGULATOR-LIKE APRR6-RELATED"/>
    <property type="match status" value="1"/>
</dbReference>
<dbReference type="RefSeq" id="WP_203365660.1">
    <property type="nucleotide sequence ID" value="NZ_WSFT01000021.1"/>
</dbReference>
<proteinExistence type="predicted"/>
<name>A0A942UUJ2_9FIRM</name>
<accession>A0A942UUJ2</accession>
<evidence type="ECO:0000256" key="1">
    <source>
        <dbReference type="PROSITE-ProRule" id="PRU00169"/>
    </source>
</evidence>
<evidence type="ECO:0000313" key="4">
    <source>
        <dbReference type="EMBL" id="MBS4537730.1"/>
    </source>
</evidence>
<dbReference type="PIRSF" id="PIRSF036382">
    <property type="entry name" value="RR_antiterm"/>
    <property type="match status" value="1"/>
</dbReference>
<keyword evidence="5" id="KW-1185">Reference proteome</keyword>
<dbReference type="SMART" id="SM00448">
    <property type="entry name" value="REC"/>
    <property type="match status" value="1"/>
</dbReference>
<dbReference type="InterPro" id="IPR011006">
    <property type="entry name" value="CheY-like_superfamily"/>
</dbReference>
<dbReference type="Proteomes" id="UP000724672">
    <property type="component" value="Unassembled WGS sequence"/>
</dbReference>
<dbReference type="Gene3D" id="1.10.10.10">
    <property type="entry name" value="Winged helix-like DNA-binding domain superfamily/Winged helix DNA-binding domain"/>
    <property type="match status" value="1"/>
</dbReference>
<feature type="domain" description="ANTAR" evidence="3">
    <location>
        <begin position="124"/>
        <end position="185"/>
    </location>
</feature>
<dbReference type="EMBL" id="WSFT01000021">
    <property type="protein sequence ID" value="MBS4537730.1"/>
    <property type="molecule type" value="Genomic_DNA"/>
</dbReference>
<evidence type="ECO:0000259" key="2">
    <source>
        <dbReference type="PROSITE" id="PS50110"/>
    </source>
</evidence>
<dbReference type="AlphaFoldDB" id="A0A942UUJ2"/>
<dbReference type="Gene3D" id="3.40.50.2300">
    <property type="match status" value="1"/>
</dbReference>
<dbReference type="InterPro" id="IPR005561">
    <property type="entry name" value="ANTAR"/>
</dbReference>
<organism evidence="4 5">
    <name type="scientific">Anaeromonas frigoriresistens</name>
    <dbReference type="NCBI Taxonomy" id="2683708"/>
    <lineage>
        <taxon>Bacteria</taxon>
        <taxon>Bacillati</taxon>
        <taxon>Bacillota</taxon>
        <taxon>Tissierellia</taxon>
        <taxon>Tissierellales</taxon>
        <taxon>Thermohalobacteraceae</taxon>
        <taxon>Anaeromonas</taxon>
    </lineage>
</organism>
<dbReference type="SMART" id="SM01012">
    <property type="entry name" value="ANTAR"/>
    <property type="match status" value="1"/>
</dbReference>
<protein>
    <submittedName>
        <fullName evidence="4">ANTAR domain-containing protein</fullName>
    </submittedName>
</protein>
<dbReference type="GO" id="GO:0003723">
    <property type="term" value="F:RNA binding"/>
    <property type="evidence" value="ECO:0007669"/>
    <property type="project" value="InterPro"/>
</dbReference>
<reference evidence="4" key="1">
    <citation type="submission" date="2019-12" db="EMBL/GenBank/DDBJ databases">
        <title>Clostridiaceae gen. nov. sp. nov., isolated from sediment in Xinjiang, China.</title>
        <authorList>
            <person name="Zhang R."/>
        </authorList>
    </citation>
    <scope>NUCLEOTIDE SEQUENCE</scope>
    <source>
        <strain evidence="4">D2Q-11</strain>
    </source>
</reference>
<dbReference type="InterPro" id="IPR001789">
    <property type="entry name" value="Sig_transdc_resp-reg_receiver"/>
</dbReference>
<dbReference type="SUPFAM" id="SSF52172">
    <property type="entry name" value="CheY-like"/>
    <property type="match status" value="1"/>
</dbReference>
<dbReference type="Pfam" id="PF00072">
    <property type="entry name" value="Response_reg"/>
    <property type="match status" value="1"/>
</dbReference>
<dbReference type="PANTHER" id="PTHR43367">
    <property type="match status" value="1"/>
</dbReference>